<sequence>MVRQRPEGARGCIDMWLRHGARPATTAPRMTDDASRHIQRSA</sequence>
<dbReference type="AlphaFoldDB" id="A0A060ZPC4"/>
<evidence type="ECO:0000256" key="1">
    <source>
        <dbReference type="SAM" id="MobiDB-lite"/>
    </source>
</evidence>
<name>A0A060ZPC4_9ACTN</name>
<evidence type="ECO:0000313" key="2">
    <source>
        <dbReference type="EMBL" id="CDR05226.1"/>
    </source>
</evidence>
<dbReference type="HOGENOM" id="CLU_3258491_0_0_11"/>
<protein>
    <submittedName>
        <fullName evidence="2">Uncharacterized protein</fullName>
    </submittedName>
</protein>
<gene>
    <name evidence="2" type="ORF">SIRAN2194</name>
</gene>
<feature type="region of interest" description="Disordered" evidence="1">
    <location>
        <begin position="23"/>
        <end position="42"/>
    </location>
</feature>
<reference evidence="2" key="1">
    <citation type="submission" date="2014-05" db="EMBL/GenBank/DDBJ databases">
        <authorList>
            <person name="Horn Fabian"/>
        </authorList>
    </citation>
    <scope>NUCLEOTIDE SEQUENCE</scope>
</reference>
<organism evidence="2">
    <name type="scientific">Streptomyces iranensis</name>
    <dbReference type="NCBI Taxonomy" id="576784"/>
    <lineage>
        <taxon>Bacteria</taxon>
        <taxon>Bacillati</taxon>
        <taxon>Actinomycetota</taxon>
        <taxon>Actinomycetes</taxon>
        <taxon>Kitasatosporales</taxon>
        <taxon>Streptomycetaceae</taxon>
        <taxon>Streptomyces</taxon>
        <taxon>Streptomyces violaceusniger group</taxon>
    </lineage>
</organism>
<accession>A0A060ZPC4</accession>
<dbReference type="EMBL" id="LK022848">
    <property type="protein sequence ID" value="CDR05226.1"/>
    <property type="molecule type" value="Genomic_DNA"/>
</dbReference>
<dbReference type="PATRIC" id="fig|576784.4.peg.2118"/>
<proteinExistence type="predicted"/>